<dbReference type="Gene3D" id="3.30.450.200">
    <property type="match status" value="1"/>
</dbReference>
<dbReference type="Proteomes" id="UP001162162">
    <property type="component" value="Unassembled WGS sequence"/>
</dbReference>
<evidence type="ECO:0000313" key="2">
    <source>
        <dbReference type="EMBL" id="KAJ8941114.1"/>
    </source>
</evidence>
<comment type="caution">
    <text evidence="2">The sequence shown here is derived from an EMBL/GenBank/DDBJ whole genome shotgun (WGS) entry which is preliminary data.</text>
</comment>
<proteinExistence type="predicted"/>
<gene>
    <name evidence="2" type="ORF">NQ318_007696</name>
</gene>
<dbReference type="InterPro" id="IPR051942">
    <property type="entry name" value="DENN_domain_containing_2"/>
</dbReference>
<dbReference type="InterPro" id="IPR005113">
    <property type="entry name" value="uDENN_dom"/>
</dbReference>
<name>A0AAV8XRK8_9CUCU</name>
<evidence type="ECO:0000313" key="3">
    <source>
        <dbReference type="Proteomes" id="UP001162162"/>
    </source>
</evidence>
<reference evidence="2" key="1">
    <citation type="journal article" date="2023" name="Insect Mol. Biol.">
        <title>Genome sequencing provides insights into the evolution of gene families encoding plant cell wall-degrading enzymes in longhorned beetles.</title>
        <authorList>
            <person name="Shin N.R."/>
            <person name="Okamura Y."/>
            <person name="Kirsch R."/>
            <person name="Pauchet Y."/>
        </authorList>
    </citation>
    <scope>NUCLEOTIDE SEQUENCE</scope>
    <source>
        <strain evidence="2">AMC_N1</strain>
    </source>
</reference>
<feature type="domain" description="uDENN" evidence="1">
    <location>
        <begin position="125"/>
        <end position="181"/>
    </location>
</feature>
<dbReference type="PANTHER" id="PTHR15288:SF0">
    <property type="entry name" value="UDENN DOMAIN-CONTAINING PROTEIN"/>
    <property type="match status" value="1"/>
</dbReference>
<dbReference type="PANTHER" id="PTHR15288">
    <property type="entry name" value="DENN DOMAIN-CONTAINING PROTEIN 2"/>
    <property type="match status" value="1"/>
</dbReference>
<evidence type="ECO:0000259" key="1">
    <source>
        <dbReference type="Pfam" id="PF03456"/>
    </source>
</evidence>
<sequence>MADFRPGHSIAYGGTPKIKSIIECFESRAQQSNASENVYGQIDSTNRVENLKNSLRRTLDRSFSADSAARDSDSEKNDQENKVADIITKFQTYIKSMPKYCKPKIHKDTLFYCCLIVEKVRDVAQIKFKYPSCVDIPPNIENLCFPETDSAPLDNSNTAQSYSLLITNDKGERMFGYCRRVLPEGSSHCLPLAYCILSKYRAPRFYKKILVELESRHGMKNKFRDELINQFYTQKFPKPGESIKIDLTNIEPKTDKTESREDLEDSVELTSYVHINKCGEYGSINKVAKKTSDSRVDQIYINEHDIKE</sequence>
<keyword evidence="3" id="KW-1185">Reference proteome</keyword>
<dbReference type="EMBL" id="JAPWTK010000387">
    <property type="protein sequence ID" value="KAJ8941114.1"/>
    <property type="molecule type" value="Genomic_DNA"/>
</dbReference>
<protein>
    <recommendedName>
        <fullName evidence="1">uDENN domain-containing protein</fullName>
    </recommendedName>
</protein>
<dbReference type="AlphaFoldDB" id="A0AAV8XRK8"/>
<accession>A0AAV8XRK8</accession>
<dbReference type="Pfam" id="PF03456">
    <property type="entry name" value="uDENN"/>
    <property type="match status" value="1"/>
</dbReference>
<organism evidence="2 3">
    <name type="scientific">Aromia moschata</name>
    <dbReference type="NCBI Taxonomy" id="1265417"/>
    <lineage>
        <taxon>Eukaryota</taxon>
        <taxon>Metazoa</taxon>
        <taxon>Ecdysozoa</taxon>
        <taxon>Arthropoda</taxon>
        <taxon>Hexapoda</taxon>
        <taxon>Insecta</taxon>
        <taxon>Pterygota</taxon>
        <taxon>Neoptera</taxon>
        <taxon>Endopterygota</taxon>
        <taxon>Coleoptera</taxon>
        <taxon>Polyphaga</taxon>
        <taxon>Cucujiformia</taxon>
        <taxon>Chrysomeloidea</taxon>
        <taxon>Cerambycidae</taxon>
        <taxon>Cerambycinae</taxon>
        <taxon>Callichromatini</taxon>
        <taxon>Aromia</taxon>
    </lineage>
</organism>